<sequence>MRAVMWRLLAGVGSVMLPYAPDESLPKELAIARAIAAVPHPGGGVREWTFADATQAHGWWLVVLEERRAVHVVEVCARTGDVRVVTSRAAMPPTGNRNRP</sequence>
<name>A0ABV8LS27_9ACTN</name>
<comment type="caution">
    <text evidence="1">The sequence shown here is derived from an EMBL/GenBank/DDBJ whole genome shotgun (WGS) entry which is preliminary data.</text>
</comment>
<dbReference type="Proteomes" id="UP001595816">
    <property type="component" value="Unassembled WGS sequence"/>
</dbReference>
<keyword evidence="2" id="KW-1185">Reference proteome</keyword>
<evidence type="ECO:0000313" key="1">
    <source>
        <dbReference type="EMBL" id="MFC4133801.1"/>
    </source>
</evidence>
<dbReference type="EMBL" id="JBHSAY010000014">
    <property type="protein sequence ID" value="MFC4133801.1"/>
    <property type="molecule type" value="Genomic_DNA"/>
</dbReference>
<protein>
    <recommendedName>
        <fullName evidence="3">PepSY domain-containing protein</fullName>
    </recommendedName>
</protein>
<organism evidence="1 2">
    <name type="scientific">Hamadaea flava</name>
    <dbReference type="NCBI Taxonomy" id="1742688"/>
    <lineage>
        <taxon>Bacteria</taxon>
        <taxon>Bacillati</taxon>
        <taxon>Actinomycetota</taxon>
        <taxon>Actinomycetes</taxon>
        <taxon>Micromonosporales</taxon>
        <taxon>Micromonosporaceae</taxon>
        <taxon>Hamadaea</taxon>
    </lineage>
</organism>
<evidence type="ECO:0008006" key="3">
    <source>
        <dbReference type="Google" id="ProtNLM"/>
    </source>
</evidence>
<gene>
    <name evidence="1" type="ORF">ACFOZ4_24580</name>
</gene>
<evidence type="ECO:0000313" key="2">
    <source>
        <dbReference type="Proteomes" id="UP001595816"/>
    </source>
</evidence>
<dbReference type="RefSeq" id="WP_363418098.1">
    <property type="nucleotide sequence ID" value="NZ_JBHSAY010000014.1"/>
</dbReference>
<proteinExistence type="predicted"/>
<accession>A0ABV8LS27</accession>
<reference evidence="2" key="1">
    <citation type="journal article" date="2019" name="Int. J. Syst. Evol. Microbiol.">
        <title>The Global Catalogue of Microorganisms (GCM) 10K type strain sequencing project: providing services to taxonomists for standard genome sequencing and annotation.</title>
        <authorList>
            <consortium name="The Broad Institute Genomics Platform"/>
            <consortium name="The Broad Institute Genome Sequencing Center for Infectious Disease"/>
            <person name="Wu L."/>
            <person name="Ma J."/>
        </authorList>
    </citation>
    <scope>NUCLEOTIDE SEQUENCE [LARGE SCALE GENOMIC DNA]</scope>
    <source>
        <strain evidence="2">CGMCC 4.7289</strain>
    </source>
</reference>